<dbReference type="PROSITE" id="PS50055">
    <property type="entry name" value="TYR_PHOSPHATASE_PTP"/>
    <property type="match status" value="1"/>
</dbReference>
<accession>B6VBX7</accession>
<dbReference type="Proteomes" id="UP001152747">
    <property type="component" value="Unassembled WGS sequence"/>
</dbReference>
<evidence type="ECO:0000259" key="2">
    <source>
        <dbReference type="PROSITE" id="PS50055"/>
    </source>
</evidence>
<dbReference type="PRINTS" id="PR00700">
    <property type="entry name" value="PRTYPHPHTASE"/>
</dbReference>
<dbReference type="SMART" id="SM00194">
    <property type="entry name" value="PTPc"/>
    <property type="match status" value="1"/>
</dbReference>
<dbReference type="Gene3D" id="3.90.190.10">
    <property type="entry name" value="Protein tyrosine phosphatase superfamily"/>
    <property type="match status" value="1"/>
</dbReference>
<dbReference type="OrthoDB" id="165498at2759"/>
<feature type="compositionally biased region" description="Basic and acidic residues" evidence="1">
    <location>
        <begin position="122"/>
        <end position="139"/>
    </location>
</feature>
<sequence length="503" mass="56579">MSNVPKMKKAKQTIRSKSSTSASVAGKSNNNLRGSETGGKHKLSSPNVSQERETRKNTISKGRTPRRELEESSSAIAINAKSTMLTSCKVLNSQDNSDRRLVALTKNKSQDKVAKGNKKKLKENEERNSGENSDTKGKQNEIAQKWVDSTILAGLSAMRMDFKSCKNTVTNEECTAFHKNMTKNRYPNVPCLDKTRFILTDDPNFYIHANRVRVCPSQDRYICTQAPLASTIEDFWKMVLSSDTGSIIMLCALIEEGASKCAKYFPDSGQTMDLSQFKIINESTNVFNQPDSKDKVQQSQLKIIWKSQNNKEYKLSHYLWTNWPDHGMPEKTETLLAVLDVIRKDVKAVVVHCSAGVGRTGTFVLVESIIMSLTYPSKLVVRELFARLRADRAKMVQTLPQFIFAIRCALEYAYSNFSVKKNTVEWDKFNDEYTKFMAKKRKKPEIGKLRKKASSVSCENDDDEKEAVPPHKDEPLQQKSNQPPQEGSSAAEVSAANPESTVQ</sequence>
<dbReference type="AlphaFoldDB" id="B6VBX7"/>
<evidence type="ECO:0000313" key="5">
    <source>
        <dbReference type="EMBL" id="CAI5438514.1"/>
    </source>
</evidence>
<feature type="compositionally biased region" description="Basic and acidic residues" evidence="1">
    <location>
        <begin position="466"/>
        <end position="476"/>
    </location>
</feature>
<feature type="compositionally biased region" description="Polar residues" evidence="1">
    <location>
        <begin position="477"/>
        <end position="488"/>
    </location>
</feature>
<evidence type="ECO:0000313" key="4">
    <source>
        <dbReference type="EMBL" id="ACI49220.1"/>
    </source>
</evidence>
<feature type="compositionally biased region" description="Polar residues" evidence="1">
    <location>
        <begin position="15"/>
        <end position="34"/>
    </location>
</feature>
<organism evidence="4">
    <name type="scientific">Caenorhabditis angaria</name>
    <dbReference type="NCBI Taxonomy" id="860376"/>
    <lineage>
        <taxon>Eukaryota</taxon>
        <taxon>Metazoa</taxon>
        <taxon>Ecdysozoa</taxon>
        <taxon>Nematoda</taxon>
        <taxon>Chromadorea</taxon>
        <taxon>Rhabditida</taxon>
        <taxon>Rhabditina</taxon>
        <taxon>Rhabditomorpha</taxon>
        <taxon>Rhabditoidea</taxon>
        <taxon>Rhabditidae</taxon>
        <taxon>Peloderinae</taxon>
        <taxon>Caenorhabditis</taxon>
    </lineage>
</organism>
<dbReference type="PROSITE" id="PS00383">
    <property type="entry name" value="TYR_PHOSPHATASE_1"/>
    <property type="match status" value="1"/>
</dbReference>
<dbReference type="PANTHER" id="PTHR46163">
    <property type="entry name" value="TYROSINE-PROTEIN PHOSPHATASE-RELATED"/>
    <property type="match status" value="1"/>
</dbReference>
<name>B6VBX7_9PELO</name>
<dbReference type="PANTHER" id="PTHR46163:SF16">
    <property type="entry name" value="TYROSINE-PROTEIN PHOSPHATASE"/>
    <property type="match status" value="1"/>
</dbReference>
<dbReference type="GO" id="GO:0004725">
    <property type="term" value="F:protein tyrosine phosphatase activity"/>
    <property type="evidence" value="ECO:0007669"/>
    <property type="project" value="InterPro"/>
</dbReference>
<proteinExistence type="predicted"/>
<dbReference type="InterPro" id="IPR000387">
    <property type="entry name" value="Tyr_Pase_dom"/>
</dbReference>
<dbReference type="EMBL" id="FJ362379">
    <property type="protein sequence ID" value="ACI49220.1"/>
    <property type="molecule type" value="Genomic_DNA"/>
</dbReference>
<dbReference type="EMBL" id="CANHGI010000001">
    <property type="protein sequence ID" value="CAI5438514.1"/>
    <property type="molecule type" value="Genomic_DNA"/>
</dbReference>
<feature type="region of interest" description="Disordered" evidence="1">
    <location>
        <begin position="105"/>
        <end position="140"/>
    </location>
</feature>
<reference evidence="4" key="1">
    <citation type="journal article" date="2008" name="Genome Res.">
        <title>Multigenome DNA sequence conservation identifies Hox cis-regulatory elements.</title>
        <authorList>
            <person name="Kuntz S.G."/>
            <person name="Schwarz E.M."/>
            <person name="DeModena J.A."/>
            <person name="De Buysscher T."/>
            <person name="Trout D."/>
            <person name="Shizuya H."/>
            <person name="Sternberg P.W."/>
            <person name="Wold B.J."/>
        </authorList>
    </citation>
    <scope>NUCLEOTIDE SEQUENCE</scope>
    <source>
        <strain evidence="4">PS1010</strain>
    </source>
</reference>
<feature type="domain" description="Tyrosine specific protein phosphatases" evidence="3">
    <location>
        <begin position="333"/>
        <end position="403"/>
    </location>
</feature>
<feature type="domain" description="Tyrosine-protein phosphatase" evidence="2">
    <location>
        <begin position="158"/>
        <end position="412"/>
    </location>
</feature>
<evidence type="ECO:0008006" key="7">
    <source>
        <dbReference type="Google" id="ProtNLM"/>
    </source>
</evidence>
<dbReference type="CDD" id="cd00047">
    <property type="entry name" value="PTPc"/>
    <property type="match status" value="1"/>
</dbReference>
<evidence type="ECO:0000313" key="6">
    <source>
        <dbReference type="Proteomes" id="UP001152747"/>
    </source>
</evidence>
<keyword evidence="6" id="KW-1185">Reference proteome</keyword>
<feature type="region of interest" description="Disordered" evidence="1">
    <location>
        <begin position="445"/>
        <end position="503"/>
    </location>
</feature>
<dbReference type="InterPro" id="IPR052782">
    <property type="entry name" value="Oocyte-zygote_transition_reg"/>
</dbReference>
<dbReference type="InterPro" id="IPR000242">
    <property type="entry name" value="PTP_cat"/>
</dbReference>
<reference evidence="5" key="2">
    <citation type="submission" date="2022-11" db="EMBL/GenBank/DDBJ databases">
        <authorList>
            <person name="Kikuchi T."/>
        </authorList>
    </citation>
    <scope>NUCLEOTIDE SEQUENCE</scope>
    <source>
        <strain evidence="5">PS1010</strain>
    </source>
</reference>
<dbReference type="InterPro" id="IPR029021">
    <property type="entry name" value="Prot-tyrosine_phosphatase-like"/>
</dbReference>
<dbReference type="InterPro" id="IPR003595">
    <property type="entry name" value="Tyr_Pase_cat"/>
</dbReference>
<feature type="region of interest" description="Disordered" evidence="1">
    <location>
        <begin position="1"/>
        <end position="75"/>
    </location>
</feature>
<feature type="compositionally biased region" description="Basic residues" evidence="1">
    <location>
        <begin position="1"/>
        <end position="14"/>
    </location>
</feature>
<evidence type="ECO:0000256" key="1">
    <source>
        <dbReference type="SAM" id="MobiDB-lite"/>
    </source>
</evidence>
<evidence type="ECO:0000259" key="3">
    <source>
        <dbReference type="PROSITE" id="PS50056"/>
    </source>
</evidence>
<dbReference type="SUPFAM" id="SSF52799">
    <property type="entry name" value="(Phosphotyrosine protein) phosphatases II"/>
    <property type="match status" value="1"/>
</dbReference>
<dbReference type="SMART" id="SM00404">
    <property type="entry name" value="PTPc_motif"/>
    <property type="match status" value="1"/>
</dbReference>
<dbReference type="PROSITE" id="PS50056">
    <property type="entry name" value="TYR_PHOSPHATASE_2"/>
    <property type="match status" value="1"/>
</dbReference>
<dbReference type="InterPro" id="IPR016130">
    <property type="entry name" value="Tyr_Pase_AS"/>
</dbReference>
<gene>
    <name evidence="5" type="ORF">CAMP_LOCUS1151</name>
    <name evidence="4" type="ORF">Csp3_JD05.005</name>
</gene>
<protein>
    <recommendedName>
        <fullName evidence="7">Protein-tyrosine-phosphatase</fullName>
    </recommendedName>
</protein>
<dbReference type="Pfam" id="PF00102">
    <property type="entry name" value="Y_phosphatase"/>
    <property type="match status" value="1"/>
</dbReference>